<dbReference type="Gene3D" id="1.10.10.10">
    <property type="entry name" value="Winged helix-like DNA-binding domain superfamily/Winged helix DNA-binding domain"/>
    <property type="match status" value="1"/>
</dbReference>
<dbReference type="STRING" id="1538463.B0T36_18420"/>
<dbReference type="Gene3D" id="3.30.450.40">
    <property type="match status" value="1"/>
</dbReference>
<organism evidence="4 5">
    <name type="scientific">Nocardia donostiensis</name>
    <dbReference type="NCBI Taxonomy" id="1538463"/>
    <lineage>
        <taxon>Bacteria</taxon>
        <taxon>Bacillati</taxon>
        <taxon>Actinomycetota</taxon>
        <taxon>Actinomycetes</taxon>
        <taxon>Mycobacteriales</taxon>
        <taxon>Nocardiaceae</taxon>
        <taxon>Nocardia</taxon>
    </lineage>
</organism>
<accession>A0A1V2TE75</accession>
<dbReference type="PROSITE" id="PS51077">
    <property type="entry name" value="HTH_ICLR"/>
    <property type="match status" value="1"/>
</dbReference>
<dbReference type="GO" id="GO:0003700">
    <property type="term" value="F:DNA-binding transcription factor activity"/>
    <property type="evidence" value="ECO:0007669"/>
    <property type="project" value="TreeGrafter"/>
</dbReference>
<protein>
    <submittedName>
        <fullName evidence="4">IclR family transcriptional regulator</fullName>
    </submittedName>
</protein>
<evidence type="ECO:0000256" key="1">
    <source>
        <dbReference type="ARBA" id="ARBA00023015"/>
    </source>
</evidence>
<comment type="caution">
    <text evidence="4">The sequence shown here is derived from an EMBL/GenBank/DDBJ whole genome shotgun (WGS) entry which is preliminary data.</text>
</comment>
<evidence type="ECO:0000256" key="2">
    <source>
        <dbReference type="ARBA" id="ARBA00023163"/>
    </source>
</evidence>
<name>A0A1V2TE75_9NOCA</name>
<dbReference type="Pfam" id="PF09339">
    <property type="entry name" value="HTH_IclR"/>
    <property type="match status" value="1"/>
</dbReference>
<sequence length="289" mass="30627">MPKSWSPPTRRVITVVEMLAGSPRALSVSEIAAASSLARATVTAVLNELHDAGWVERDHSLRYRLGPALARLAADPARPGAAVRTELAAVAEAAECGATLSRISGGRLTVIAKHYAGERIVPGLAVGQSVPLSYPAGAAVMPWRSDRERAAWLATAWHAHGAPDLLRFVADSGFAMFRPDADDAGLVDVLADLLTALGAELLQPEMRARALRQLVRLTARPYSAAELAVESELPVSYVSAPVFTGSEAPYEVQLGPLRSAVGPAERGRYIETIRTGARAISVALQAEEE</sequence>
<dbReference type="InterPro" id="IPR036390">
    <property type="entry name" value="WH_DNA-bd_sf"/>
</dbReference>
<dbReference type="PANTHER" id="PTHR30136">
    <property type="entry name" value="HELIX-TURN-HELIX TRANSCRIPTIONAL REGULATOR, ICLR FAMILY"/>
    <property type="match status" value="1"/>
</dbReference>
<keyword evidence="5" id="KW-1185">Reference proteome</keyword>
<dbReference type="SUPFAM" id="SSF55781">
    <property type="entry name" value="GAF domain-like"/>
    <property type="match status" value="1"/>
</dbReference>
<dbReference type="OrthoDB" id="4524640at2"/>
<dbReference type="InterPro" id="IPR036388">
    <property type="entry name" value="WH-like_DNA-bd_sf"/>
</dbReference>
<dbReference type="InterPro" id="IPR005471">
    <property type="entry name" value="Tscrpt_reg_IclR_N"/>
</dbReference>
<feature type="domain" description="HTH iclR-type" evidence="3">
    <location>
        <begin position="6"/>
        <end position="67"/>
    </location>
</feature>
<dbReference type="GO" id="GO:0003677">
    <property type="term" value="F:DNA binding"/>
    <property type="evidence" value="ECO:0007669"/>
    <property type="project" value="InterPro"/>
</dbReference>
<reference evidence="4 5" key="1">
    <citation type="journal article" date="2016" name="Antonie Van Leeuwenhoek">
        <title>Nocardia donostiensis sp. nov., isolated from human respiratory specimens.</title>
        <authorList>
            <person name="Ercibengoa M."/>
            <person name="Bell M."/>
            <person name="Marimon J.M."/>
            <person name="Humrighouse B."/>
            <person name="Klenk H.P."/>
            <person name="Potter G."/>
            <person name="Perez-Trallero E."/>
        </authorList>
    </citation>
    <scope>NUCLEOTIDE SEQUENCE [LARGE SCALE GENOMIC DNA]</scope>
    <source>
        <strain evidence="4 5">X1655</strain>
    </source>
</reference>
<dbReference type="Proteomes" id="UP000188836">
    <property type="component" value="Unassembled WGS sequence"/>
</dbReference>
<dbReference type="PANTHER" id="PTHR30136:SF24">
    <property type="entry name" value="HTH-TYPE TRANSCRIPTIONAL REPRESSOR ALLR"/>
    <property type="match status" value="1"/>
</dbReference>
<dbReference type="AlphaFoldDB" id="A0A1V2TE75"/>
<dbReference type="RefSeq" id="WP_077117946.1">
    <property type="nucleotide sequence ID" value="NZ_LOKT01000012.1"/>
</dbReference>
<dbReference type="SUPFAM" id="SSF46785">
    <property type="entry name" value="Winged helix' DNA-binding domain"/>
    <property type="match status" value="1"/>
</dbReference>
<dbReference type="GO" id="GO:0045892">
    <property type="term" value="P:negative regulation of DNA-templated transcription"/>
    <property type="evidence" value="ECO:0007669"/>
    <property type="project" value="TreeGrafter"/>
</dbReference>
<keyword evidence="1" id="KW-0805">Transcription regulation</keyword>
<evidence type="ECO:0000313" key="5">
    <source>
        <dbReference type="Proteomes" id="UP000188836"/>
    </source>
</evidence>
<evidence type="ECO:0000259" key="3">
    <source>
        <dbReference type="PROSITE" id="PS51077"/>
    </source>
</evidence>
<keyword evidence="2" id="KW-0804">Transcription</keyword>
<dbReference type="EMBL" id="MUMY01000013">
    <property type="protein sequence ID" value="ONM47768.1"/>
    <property type="molecule type" value="Genomic_DNA"/>
</dbReference>
<dbReference type="InterPro" id="IPR029016">
    <property type="entry name" value="GAF-like_dom_sf"/>
</dbReference>
<dbReference type="InterPro" id="IPR050707">
    <property type="entry name" value="HTH_MetabolicPath_Reg"/>
</dbReference>
<evidence type="ECO:0000313" key="4">
    <source>
        <dbReference type="EMBL" id="ONM47768.1"/>
    </source>
</evidence>
<proteinExistence type="predicted"/>
<gene>
    <name evidence="4" type="ORF">B0T46_16085</name>
</gene>
<dbReference type="SMART" id="SM00346">
    <property type="entry name" value="HTH_ICLR"/>
    <property type="match status" value="1"/>
</dbReference>